<comment type="caution">
    <text evidence="7">The sequence shown here is derived from an EMBL/GenBank/DDBJ whole genome shotgun (WGS) entry which is preliminary data.</text>
</comment>
<dbReference type="SUPFAM" id="SSF53756">
    <property type="entry name" value="UDP-Glycosyltransferase/glycogen phosphorylase"/>
    <property type="match status" value="1"/>
</dbReference>
<dbReference type="AlphaFoldDB" id="A0A016W2B4"/>
<keyword evidence="5" id="KW-0732">Signal</keyword>
<dbReference type="InterPro" id="IPR050271">
    <property type="entry name" value="UDP-glycosyltransferase"/>
</dbReference>
<evidence type="ECO:0000313" key="8">
    <source>
        <dbReference type="Proteomes" id="UP000024635"/>
    </source>
</evidence>
<evidence type="ECO:0000256" key="3">
    <source>
        <dbReference type="ARBA" id="ARBA00022676"/>
    </source>
</evidence>
<dbReference type="EMBL" id="JARK01001338">
    <property type="protein sequence ID" value="EYC33731.1"/>
    <property type="molecule type" value="Genomic_DNA"/>
</dbReference>
<dbReference type="Proteomes" id="UP000024635">
    <property type="component" value="Unassembled WGS sequence"/>
</dbReference>
<evidence type="ECO:0000313" key="7">
    <source>
        <dbReference type="EMBL" id="EYC33731.1"/>
    </source>
</evidence>
<evidence type="ECO:0000256" key="4">
    <source>
        <dbReference type="ARBA" id="ARBA00022679"/>
    </source>
</evidence>
<organism evidence="7 8">
    <name type="scientific">Ancylostoma ceylanicum</name>
    <dbReference type="NCBI Taxonomy" id="53326"/>
    <lineage>
        <taxon>Eukaryota</taxon>
        <taxon>Metazoa</taxon>
        <taxon>Ecdysozoa</taxon>
        <taxon>Nematoda</taxon>
        <taxon>Chromadorea</taxon>
        <taxon>Rhabditida</taxon>
        <taxon>Rhabditina</taxon>
        <taxon>Rhabditomorpha</taxon>
        <taxon>Strongyloidea</taxon>
        <taxon>Ancylostomatidae</taxon>
        <taxon>Ancylostomatinae</taxon>
        <taxon>Ancylostoma</taxon>
    </lineage>
</organism>
<sequence length="345" mass="38614">MENSSNNVCIVCKGMNRCCALLLLSLTVCNGYKFLVYTPIFGYSHTNFMGAIADTLTEAGHDVTVLMSVMDLEQQDKTGLKLTDKIIKVPTDPRVIELMRYKGETLSKMWIMQPSLFGMMQIADNMTNSFTYQCERLFNDGPLIKRLKKEKFDVGIAEVFDICGLGVLELAKIPASIAAFAGVHMDSITEAIGEPIIPSYVPGALGAAGDRMSFVDRFKNILDVVLGRKLFNKVFEMETQAFRRKFGSHFKGYEQLLAETSYVITNSNPYLDYPRPMLHKTVPIGGIAVSIDPKKNKLSAKWDAILNERNTTVLVSFGSVAKAIYMPDEYRQNGLQSYSKRLFAR</sequence>
<reference evidence="8" key="1">
    <citation type="journal article" date="2015" name="Nat. Genet.">
        <title>The genome and transcriptome of the zoonotic hookworm Ancylostoma ceylanicum identify infection-specific gene families.</title>
        <authorList>
            <person name="Schwarz E.M."/>
            <person name="Hu Y."/>
            <person name="Antoshechkin I."/>
            <person name="Miller M.M."/>
            <person name="Sternberg P.W."/>
            <person name="Aroian R.V."/>
        </authorList>
    </citation>
    <scope>NUCLEOTIDE SEQUENCE</scope>
    <source>
        <strain evidence="8">HY135</strain>
    </source>
</reference>
<dbReference type="STRING" id="53326.A0A016W2B4"/>
<comment type="catalytic activity">
    <reaction evidence="6">
        <text>glucuronate acceptor + UDP-alpha-D-glucuronate = acceptor beta-D-glucuronoside + UDP + H(+)</text>
        <dbReference type="Rhea" id="RHEA:21032"/>
        <dbReference type="ChEBI" id="CHEBI:15378"/>
        <dbReference type="ChEBI" id="CHEBI:58052"/>
        <dbReference type="ChEBI" id="CHEBI:58223"/>
        <dbReference type="ChEBI" id="CHEBI:132367"/>
        <dbReference type="ChEBI" id="CHEBI:132368"/>
        <dbReference type="EC" id="2.4.1.17"/>
    </reaction>
</comment>
<dbReference type="EC" id="2.4.1.17" evidence="2"/>
<protein>
    <recommendedName>
        <fullName evidence="2">glucuronosyltransferase</fullName>
        <ecNumber evidence="2">2.4.1.17</ecNumber>
    </recommendedName>
</protein>
<dbReference type="PANTHER" id="PTHR48043:SF23">
    <property type="entry name" value="UDP-GLUCURONOSYLTRANSFERASE"/>
    <property type="match status" value="1"/>
</dbReference>
<dbReference type="Gene3D" id="3.40.50.2000">
    <property type="entry name" value="Glycogen Phosphorylase B"/>
    <property type="match status" value="1"/>
</dbReference>
<dbReference type="InterPro" id="IPR002213">
    <property type="entry name" value="UDP_glucos_trans"/>
</dbReference>
<gene>
    <name evidence="7" type="primary">Acey_s0002.g953</name>
    <name evidence="7" type="ORF">Y032_0002g953</name>
</gene>
<keyword evidence="4" id="KW-0808">Transferase</keyword>
<evidence type="ECO:0000256" key="6">
    <source>
        <dbReference type="ARBA" id="ARBA00047475"/>
    </source>
</evidence>
<keyword evidence="8" id="KW-1185">Reference proteome</keyword>
<comment type="similarity">
    <text evidence="1">Belongs to the UDP-glycosyltransferase family.</text>
</comment>
<evidence type="ECO:0000256" key="5">
    <source>
        <dbReference type="ARBA" id="ARBA00022729"/>
    </source>
</evidence>
<evidence type="ECO:0000256" key="1">
    <source>
        <dbReference type="ARBA" id="ARBA00009995"/>
    </source>
</evidence>
<proteinExistence type="inferred from homology"/>
<keyword evidence="3" id="KW-0328">Glycosyltransferase</keyword>
<dbReference type="Pfam" id="PF00201">
    <property type="entry name" value="UDPGT"/>
    <property type="match status" value="1"/>
</dbReference>
<dbReference type="PANTHER" id="PTHR48043">
    <property type="entry name" value="EG:EG0003.4 PROTEIN-RELATED"/>
    <property type="match status" value="1"/>
</dbReference>
<accession>A0A016W2B4</accession>
<evidence type="ECO:0000256" key="2">
    <source>
        <dbReference type="ARBA" id="ARBA00012544"/>
    </source>
</evidence>
<dbReference type="OrthoDB" id="5835829at2759"/>
<dbReference type="GO" id="GO:0015020">
    <property type="term" value="F:glucuronosyltransferase activity"/>
    <property type="evidence" value="ECO:0007669"/>
    <property type="project" value="UniProtKB-EC"/>
</dbReference>
<name>A0A016W2B4_9BILA</name>